<dbReference type="Pfam" id="PF04536">
    <property type="entry name" value="TPM_phosphatase"/>
    <property type="match status" value="1"/>
</dbReference>
<feature type="transmembrane region" description="Helical" evidence="1">
    <location>
        <begin position="46"/>
        <end position="66"/>
    </location>
</feature>
<feature type="transmembrane region" description="Helical" evidence="1">
    <location>
        <begin position="86"/>
        <end position="105"/>
    </location>
</feature>
<dbReference type="PANTHER" id="PTHR30373:SF8">
    <property type="entry name" value="BLL7265 PROTEIN"/>
    <property type="match status" value="1"/>
</dbReference>
<reference evidence="3" key="1">
    <citation type="submission" date="2021-04" db="EMBL/GenBank/DDBJ databases">
        <title>Ouciella asimina sp. nov., isolated from the surface seawater in the hydrothermal field of Okinawa Trough.</title>
        <authorList>
            <person name="Shuang W."/>
        </authorList>
    </citation>
    <scope>NUCLEOTIDE SEQUENCE</scope>
    <source>
        <strain evidence="3">LXI357</strain>
    </source>
</reference>
<protein>
    <recommendedName>
        <fullName evidence="2">TPM domain-containing protein</fullName>
    </recommendedName>
</protein>
<dbReference type="AlphaFoldDB" id="A0A8T4IIC9"/>
<organism evidence="3 4">
    <name type="scientific">Stakelama marina</name>
    <dbReference type="NCBI Taxonomy" id="2826939"/>
    <lineage>
        <taxon>Bacteria</taxon>
        <taxon>Pseudomonadati</taxon>
        <taxon>Pseudomonadota</taxon>
        <taxon>Alphaproteobacteria</taxon>
        <taxon>Sphingomonadales</taxon>
        <taxon>Sphingomonadaceae</taxon>
        <taxon>Stakelama</taxon>
    </lineage>
</organism>
<name>A0A8T4IIC9_9SPHN</name>
<keyword evidence="4" id="KW-1185">Reference proteome</keyword>
<gene>
    <name evidence="3" type="ORF">J7S20_10095</name>
</gene>
<evidence type="ECO:0000259" key="2">
    <source>
        <dbReference type="Pfam" id="PF04536"/>
    </source>
</evidence>
<dbReference type="Gene3D" id="3.10.310.50">
    <property type="match status" value="1"/>
</dbReference>
<evidence type="ECO:0000256" key="1">
    <source>
        <dbReference type="SAM" id="Phobius"/>
    </source>
</evidence>
<sequence length="226" mass="24867">MAHATRLSAEEHARVTAAVSAAERGTDGEIVTVIAQRSDGYRDVPVQYAVLAMLVVLGLSAIWPSIIEAKIAWFTGGWGEPGLRDILVFLLLSQAVVFLAVRYAVAWTPLKIALTPRTTRSRRVRRRAVALFRVAAEKRTETRVGILLYLSLEERMAEIVADEAIHQRVANERWGDAMSALVEHVRRGDTGGGMVAAVEEMATILKAEFPKSDGNPNELPDRLIEL</sequence>
<accession>A0A8T4IIC9</accession>
<keyword evidence="1" id="KW-1133">Transmembrane helix</keyword>
<dbReference type="EMBL" id="JAGRQC010000003">
    <property type="protein sequence ID" value="MBR0552855.1"/>
    <property type="molecule type" value="Genomic_DNA"/>
</dbReference>
<evidence type="ECO:0000313" key="3">
    <source>
        <dbReference type="EMBL" id="MBR0552855.1"/>
    </source>
</evidence>
<dbReference type="RefSeq" id="WP_284054120.1">
    <property type="nucleotide sequence ID" value="NZ_JAGRQC010000003.1"/>
</dbReference>
<evidence type="ECO:0000313" key="4">
    <source>
        <dbReference type="Proteomes" id="UP000676996"/>
    </source>
</evidence>
<keyword evidence="1" id="KW-0472">Membrane</keyword>
<comment type="caution">
    <text evidence="3">The sequence shown here is derived from an EMBL/GenBank/DDBJ whole genome shotgun (WGS) entry which is preliminary data.</text>
</comment>
<keyword evidence="1" id="KW-0812">Transmembrane</keyword>
<proteinExistence type="predicted"/>
<dbReference type="PANTHER" id="PTHR30373">
    <property type="entry name" value="UPF0603 PROTEIN YGCG"/>
    <property type="match status" value="1"/>
</dbReference>
<dbReference type="Proteomes" id="UP000676996">
    <property type="component" value="Unassembled WGS sequence"/>
</dbReference>
<feature type="domain" description="TPM" evidence="2">
    <location>
        <begin position="115"/>
        <end position="203"/>
    </location>
</feature>
<dbReference type="InterPro" id="IPR007621">
    <property type="entry name" value="TPM_dom"/>
</dbReference>